<evidence type="ECO:0000313" key="3">
    <source>
        <dbReference type="Proteomes" id="UP000521017"/>
    </source>
</evidence>
<evidence type="ECO:0000313" key="2">
    <source>
        <dbReference type="EMBL" id="MBB6500693.1"/>
    </source>
</evidence>
<dbReference type="Proteomes" id="UP000521017">
    <property type="component" value="Unassembled WGS sequence"/>
</dbReference>
<gene>
    <name evidence="2" type="ORF">HDF25_002852</name>
</gene>
<dbReference type="Pfam" id="PF13521">
    <property type="entry name" value="AAA_28"/>
    <property type="match status" value="1"/>
</dbReference>
<dbReference type="RefSeq" id="WP_184625736.1">
    <property type="nucleotide sequence ID" value="NZ_JACHCC010000007.1"/>
</dbReference>
<dbReference type="EMBL" id="JACHCC010000007">
    <property type="protein sequence ID" value="MBB6500693.1"/>
    <property type="molecule type" value="Genomic_DNA"/>
</dbReference>
<dbReference type="SUPFAM" id="SSF52540">
    <property type="entry name" value="P-loop containing nucleoside triphosphate hydrolases"/>
    <property type="match status" value="1"/>
</dbReference>
<dbReference type="AlphaFoldDB" id="A0A7X0J4G6"/>
<dbReference type="InterPro" id="IPR038727">
    <property type="entry name" value="NadR/Ttd14_AAA_dom"/>
</dbReference>
<reference evidence="2 3" key="1">
    <citation type="submission" date="2020-08" db="EMBL/GenBank/DDBJ databases">
        <title>Genomic Encyclopedia of Type Strains, Phase IV (KMG-V): Genome sequencing to study the core and pangenomes of soil and plant-associated prokaryotes.</title>
        <authorList>
            <person name="Whitman W."/>
        </authorList>
    </citation>
    <scope>NUCLEOTIDE SEQUENCE [LARGE SCALE GENOMIC DNA]</scope>
    <source>
        <strain evidence="2 3">M2T3</strain>
    </source>
</reference>
<organism evidence="2 3">
    <name type="scientific">Pedobacter cryoconitis</name>
    <dbReference type="NCBI Taxonomy" id="188932"/>
    <lineage>
        <taxon>Bacteria</taxon>
        <taxon>Pseudomonadati</taxon>
        <taxon>Bacteroidota</taxon>
        <taxon>Sphingobacteriia</taxon>
        <taxon>Sphingobacteriales</taxon>
        <taxon>Sphingobacteriaceae</taxon>
        <taxon>Pedobacter</taxon>
    </lineage>
</organism>
<dbReference type="Gene3D" id="3.40.50.300">
    <property type="entry name" value="P-loop containing nucleotide triphosphate hydrolases"/>
    <property type="match status" value="1"/>
</dbReference>
<evidence type="ECO:0000259" key="1">
    <source>
        <dbReference type="Pfam" id="PF13521"/>
    </source>
</evidence>
<protein>
    <submittedName>
        <fullName evidence="2">Putative ATPase</fullName>
    </submittedName>
</protein>
<name>A0A7X0J4G6_9SPHI</name>
<sequence length="186" mass="21752">MKLKLNNNFFVITGGPGSGKTTLLSELENMGYQCIPEVAREIIKEQMRTDGEALPWKNKELFKQLMLDRSVADYDDVSINNDLPVFFDRGILDTLAYAKLIRSPLNKDMVRRYAQTYRYHQKVFLLPPWFAIYQTDDERKQTFEEAVRIYEVLKETYGTYLYEVIEVPCVSINKRVAFILEEISQA</sequence>
<comment type="caution">
    <text evidence="2">The sequence shown here is derived from an EMBL/GenBank/DDBJ whole genome shotgun (WGS) entry which is preliminary data.</text>
</comment>
<dbReference type="InterPro" id="IPR027417">
    <property type="entry name" value="P-loop_NTPase"/>
</dbReference>
<feature type="domain" description="NadR/Ttd14 AAA" evidence="1">
    <location>
        <begin position="10"/>
        <end position="175"/>
    </location>
</feature>
<proteinExistence type="predicted"/>
<accession>A0A7X0J4G6</accession>